<geneLocation type="plasmid" evidence="2 3">
    <name>pB</name>
</geneLocation>
<dbReference type="EMBL" id="CP098809">
    <property type="protein sequence ID" value="USJ27337.1"/>
    <property type="molecule type" value="Genomic_DNA"/>
</dbReference>
<dbReference type="Gene3D" id="3.40.930.10">
    <property type="entry name" value="Mannitol-specific EII, Chain A"/>
    <property type="match status" value="1"/>
</dbReference>
<dbReference type="AlphaFoldDB" id="A0A9Q9DDU6"/>
<dbReference type="SUPFAM" id="SSF55804">
    <property type="entry name" value="Phoshotransferase/anion transport protein"/>
    <property type="match status" value="1"/>
</dbReference>
<proteinExistence type="predicted"/>
<dbReference type="PANTHER" id="PTHR47738:SF1">
    <property type="entry name" value="NITROGEN REGULATORY PROTEIN"/>
    <property type="match status" value="1"/>
</dbReference>
<protein>
    <submittedName>
        <fullName evidence="2">PTS sugar transporter subunit IIA</fullName>
    </submittedName>
</protein>
<dbReference type="Proteomes" id="UP001055460">
    <property type="component" value="Plasmid pB"/>
</dbReference>
<evidence type="ECO:0000259" key="1">
    <source>
        <dbReference type="PROSITE" id="PS51094"/>
    </source>
</evidence>
<name>A0A9Q9DDU6_ENSAD</name>
<evidence type="ECO:0000313" key="3">
    <source>
        <dbReference type="Proteomes" id="UP001055460"/>
    </source>
</evidence>
<keyword evidence="2" id="KW-0813">Transport</keyword>
<dbReference type="PANTHER" id="PTHR47738">
    <property type="entry name" value="PTS SYSTEM FRUCTOSE-LIKE EIIA COMPONENT-RELATED"/>
    <property type="match status" value="1"/>
</dbReference>
<keyword evidence="2" id="KW-0762">Sugar transport</keyword>
<dbReference type="InterPro" id="IPR002178">
    <property type="entry name" value="PTS_EIIA_type-2_dom"/>
</dbReference>
<organism evidence="2 3">
    <name type="scientific">Ensifer adhaerens</name>
    <name type="common">Sinorhizobium morelense</name>
    <dbReference type="NCBI Taxonomy" id="106592"/>
    <lineage>
        <taxon>Bacteria</taxon>
        <taxon>Pseudomonadati</taxon>
        <taxon>Pseudomonadota</taxon>
        <taxon>Alphaproteobacteria</taxon>
        <taxon>Hyphomicrobiales</taxon>
        <taxon>Rhizobiaceae</taxon>
        <taxon>Sinorhizobium/Ensifer group</taxon>
        <taxon>Ensifer</taxon>
    </lineage>
</organism>
<dbReference type="PROSITE" id="PS51094">
    <property type="entry name" value="PTS_EIIA_TYPE_2"/>
    <property type="match status" value="1"/>
</dbReference>
<dbReference type="InterPro" id="IPR051541">
    <property type="entry name" value="PTS_SugarTrans_NitroReg"/>
</dbReference>
<dbReference type="Pfam" id="PF00359">
    <property type="entry name" value="PTS_EIIA_2"/>
    <property type="match status" value="1"/>
</dbReference>
<gene>
    <name evidence="2" type="ORF">NE863_33280</name>
</gene>
<dbReference type="InterPro" id="IPR016152">
    <property type="entry name" value="PTrfase/Anion_transptr"/>
</dbReference>
<dbReference type="RefSeq" id="WP_252161008.1">
    <property type="nucleotide sequence ID" value="NZ_CP098809.1"/>
</dbReference>
<dbReference type="GO" id="GO:0030295">
    <property type="term" value="F:protein kinase activator activity"/>
    <property type="evidence" value="ECO:0007669"/>
    <property type="project" value="TreeGrafter"/>
</dbReference>
<accession>A0A9Q9DDU6</accession>
<reference evidence="2" key="1">
    <citation type="submission" date="2022-06" db="EMBL/GenBank/DDBJ databases">
        <title>Physiological and biochemical characterization and genomic elucidation of a strain of the genus Ensifer adhaerens M8 that combines arsenic oxidation and chromium reduction.</title>
        <authorList>
            <person name="Li X."/>
            <person name="Yu c."/>
        </authorList>
    </citation>
    <scope>NUCLEOTIDE SEQUENCE</scope>
    <source>
        <strain evidence="2">M8</strain>
        <plasmid evidence="2">pB</plasmid>
    </source>
</reference>
<sequence>MQIDEFHWQRELIIKAPCHDGRSALLTIAEDLSERIGFQPKDLLVPLEAREALGSTGFGGGFALPHALVPDLRSPAKVLMTLRNGIDFGSPDDGPVDIFLAVLWPKGEHQSFLPALAKLCRPFRSVRVLEGLRGAQSKTEAMMVLQVFDTSDRLPSVSPSVVGAKAI</sequence>
<keyword evidence="2" id="KW-0614">Plasmid</keyword>
<feature type="domain" description="PTS EIIA type-2" evidence="1">
    <location>
        <begin position="5"/>
        <end position="151"/>
    </location>
</feature>
<evidence type="ECO:0000313" key="2">
    <source>
        <dbReference type="EMBL" id="USJ27337.1"/>
    </source>
</evidence>